<evidence type="ECO:0000256" key="2">
    <source>
        <dbReference type="ARBA" id="ARBA00022801"/>
    </source>
</evidence>
<dbReference type="PANTHER" id="PTHR42648">
    <property type="entry name" value="TRANSPOSASE, PUTATIVE-RELATED"/>
    <property type="match status" value="1"/>
</dbReference>
<proteinExistence type="predicted"/>
<dbReference type="GO" id="GO:0046872">
    <property type="term" value="F:metal ion binding"/>
    <property type="evidence" value="ECO:0007669"/>
    <property type="project" value="UniProtKB-KW"/>
</dbReference>
<evidence type="ECO:0000256" key="3">
    <source>
        <dbReference type="SAM" id="MobiDB-lite"/>
    </source>
</evidence>
<feature type="region of interest" description="Disordered" evidence="3">
    <location>
        <begin position="221"/>
        <end position="244"/>
    </location>
</feature>
<dbReference type="Proteomes" id="UP000250235">
    <property type="component" value="Unassembled WGS sequence"/>
</dbReference>
<dbReference type="Pfam" id="PF25597">
    <property type="entry name" value="SH3_retrovirus"/>
    <property type="match status" value="1"/>
</dbReference>
<keyword evidence="2" id="KW-0378">Hydrolase</keyword>
<organism evidence="5 6">
    <name type="scientific">Dorcoceras hygrometricum</name>
    <dbReference type="NCBI Taxonomy" id="472368"/>
    <lineage>
        <taxon>Eukaryota</taxon>
        <taxon>Viridiplantae</taxon>
        <taxon>Streptophyta</taxon>
        <taxon>Embryophyta</taxon>
        <taxon>Tracheophyta</taxon>
        <taxon>Spermatophyta</taxon>
        <taxon>Magnoliopsida</taxon>
        <taxon>eudicotyledons</taxon>
        <taxon>Gunneridae</taxon>
        <taxon>Pentapetalae</taxon>
        <taxon>asterids</taxon>
        <taxon>lamiids</taxon>
        <taxon>Lamiales</taxon>
        <taxon>Gesneriaceae</taxon>
        <taxon>Didymocarpoideae</taxon>
        <taxon>Trichosporeae</taxon>
        <taxon>Loxocarpinae</taxon>
        <taxon>Dorcoceras</taxon>
    </lineage>
</organism>
<evidence type="ECO:0000313" key="5">
    <source>
        <dbReference type="EMBL" id="KZV44334.1"/>
    </source>
</evidence>
<evidence type="ECO:0000313" key="6">
    <source>
        <dbReference type="Proteomes" id="UP000250235"/>
    </source>
</evidence>
<accession>A0A2Z7CII2</accession>
<dbReference type="InterPro" id="IPR012337">
    <property type="entry name" value="RNaseH-like_sf"/>
</dbReference>
<feature type="compositionally biased region" description="Basic residues" evidence="3">
    <location>
        <begin position="235"/>
        <end position="244"/>
    </location>
</feature>
<dbReference type="GO" id="GO:0015074">
    <property type="term" value="P:DNA integration"/>
    <property type="evidence" value="ECO:0007669"/>
    <property type="project" value="InterPro"/>
</dbReference>
<name>A0A2Z7CII2_9LAMI</name>
<dbReference type="InterPro" id="IPR039537">
    <property type="entry name" value="Retrotran_Ty1/copia-like"/>
</dbReference>
<dbReference type="OrthoDB" id="913290at2759"/>
<keyword evidence="6" id="KW-1185">Reference proteome</keyword>
<keyword evidence="1" id="KW-0479">Metal-binding</keyword>
<dbReference type="InterPro" id="IPR013103">
    <property type="entry name" value="RVT_2"/>
</dbReference>
<dbReference type="InterPro" id="IPR036397">
    <property type="entry name" value="RNaseH_sf"/>
</dbReference>
<dbReference type="GO" id="GO:0016787">
    <property type="term" value="F:hydrolase activity"/>
    <property type="evidence" value="ECO:0007669"/>
    <property type="project" value="UniProtKB-KW"/>
</dbReference>
<gene>
    <name evidence="5" type="ORF">F511_18136</name>
</gene>
<protein>
    <recommendedName>
        <fullName evidence="4">Integrase catalytic domain-containing protein</fullName>
    </recommendedName>
</protein>
<dbReference type="PANTHER" id="PTHR42648:SF31">
    <property type="entry name" value="RNA-DIRECTED DNA POLYMERASE"/>
    <property type="match status" value="1"/>
</dbReference>
<reference evidence="5 6" key="1">
    <citation type="journal article" date="2015" name="Proc. Natl. Acad. Sci. U.S.A.">
        <title>The resurrection genome of Boea hygrometrica: A blueprint for survival of dehydration.</title>
        <authorList>
            <person name="Xiao L."/>
            <person name="Yang G."/>
            <person name="Zhang L."/>
            <person name="Yang X."/>
            <person name="Zhao S."/>
            <person name="Ji Z."/>
            <person name="Zhou Q."/>
            <person name="Hu M."/>
            <person name="Wang Y."/>
            <person name="Chen M."/>
            <person name="Xu Y."/>
            <person name="Jin H."/>
            <person name="Xiao X."/>
            <person name="Hu G."/>
            <person name="Bao F."/>
            <person name="Hu Y."/>
            <person name="Wan P."/>
            <person name="Li L."/>
            <person name="Deng X."/>
            <person name="Kuang T."/>
            <person name="Xiang C."/>
            <person name="Zhu J.K."/>
            <person name="Oliver M.J."/>
            <person name="He Y."/>
        </authorList>
    </citation>
    <scope>NUCLEOTIDE SEQUENCE [LARGE SCALE GENOMIC DNA]</scope>
    <source>
        <strain evidence="6">cv. XS01</strain>
    </source>
</reference>
<feature type="domain" description="Integrase catalytic" evidence="4">
    <location>
        <begin position="1"/>
        <end position="122"/>
    </location>
</feature>
<evidence type="ECO:0000259" key="4">
    <source>
        <dbReference type="PROSITE" id="PS50994"/>
    </source>
</evidence>
<sequence length="442" mass="49745">MLRSKSNVSSIFPTFCQKIYTQFGAKIKAVRSDNAPELGFVNLFNKLGIIHNHSCVERPQQNSVVERKHQHILNVARALMFQSHLPIAYGSDCIVTSVYLINRTPSPLLSHQTPFEVLHRKRPAYSHLKVFGCLCYASTLLSSRSKFSPRAVKCVFLGYPPGYKGYKLINLDTNEIFISRDVIFHEHVFPFQHISDSGLQPSNIFSNDMLPIQYFVNKSTAPPDPTPLNSQQQSRSKRTSHPPHHLQDYHCYMISSPSTSTAYPLCSFVDYSNLSPSHRNFVNNVSSVIEPTTFSQAVVLPEWRQAMNDELKALELNHTWSVVSLPLGKSMVGCHRVYKAKLAADGSLHRYKARLVAKGYTQQEGLDYLETFSLVAKLVTVRTLLALAAARGWSLIQLDVNNAFIHGDLDEEVYMSLPPGYSSGGDLYLHRLSANFINHSTD</sequence>
<dbReference type="InterPro" id="IPR057670">
    <property type="entry name" value="SH3_retrovirus"/>
</dbReference>
<dbReference type="SUPFAM" id="SSF53098">
    <property type="entry name" value="Ribonuclease H-like"/>
    <property type="match status" value="1"/>
</dbReference>
<dbReference type="PROSITE" id="PS50994">
    <property type="entry name" value="INTEGRASE"/>
    <property type="match status" value="1"/>
</dbReference>
<dbReference type="InterPro" id="IPR001584">
    <property type="entry name" value="Integrase_cat-core"/>
</dbReference>
<dbReference type="Pfam" id="PF07727">
    <property type="entry name" value="RVT_2"/>
    <property type="match status" value="1"/>
</dbReference>
<dbReference type="GO" id="GO:0003676">
    <property type="term" value="F:nucleic acid binding"/>
    <property type="evidence" value="ECO:0007669"/>
    <property type="project" value="InterPro"/>
</dbReference>
<dbReference type="AlphaFoldDB" id="A0A2Z7CII2"/>
<evidence type="ECO:0000256" key="1">
    <source>
        <dbReference type="ARBA" id="ARBA00022723"/>
    </source>
</evidence>
<dbReference type="EMBL" id="KQ997053">
    <property type="protein sequence ID" value="KZV44334.1"/>
    <property type="molecule type" value="Genomic_DNA"/>
</dbReference>
<dbReference type="Gene3D" id="3.30.420.10">
    <property type="entry name" value="Ribonuclease H-like superfamily/Ribonuclease H"/>
    <property type="match status" value="1"/>
</dbReference>